<dbReference type="InterPro" id="IPR002347">
    <property type="entry name" value="SDR_fam"/>
</dbReference>
<accession>A0A0D5NR38</accession>
<dbReference type="HOGENOM" id="CLU_010194_1_0_9"/>
<dbReference type="PANTHER" id="PTHR24321">
    <property type="entry name" value="DEHYDROGENASES, SHORT CHAIN"/>
    <property type="match status" value="1"/>
</dbReference>
<dbReference type="SUPFAM" id="SSF51735">
    <property type="entry name" value="NAD(P)-binding Rossmann-fold domains"/>
    <property type="match status" value="1"/>
</dbReference>
<dbReference type="OrthoDB" id="9803333at2"/>
<protein>
    <submittedName>
        <fullName evidence="3">3-ketoacyl-ACP reductase</fullName>
    </submittedName>
</protein>
<dbReference type="NCBIfam" id="NF004203">
    <property type="entry name" value="PRK05653.2-4"/>
    <property type="match status" value="1"/>
</dbReference>
<dbReference type="PANTHER" id="PTHR24321:SF8">
    <property type="entry name" value="ESTRADIOL 17-BETA-DEHYDROGENASE 8-RELATED"/>
    <property type="match status" value="1"/>
</dbReference>
<reference evidence="3 4" key="1">
    <citation type="journal article" date="2015" name="J. Biotechnol.">
        <title>Complete genome sequence of Paenibacillus beijingensis 7188(T) (=DSM 24997(T)), a novel rhizobacterium from jujube garden soil.</title>
        <authorList>
            <person name="Kwak Y."/>
            <person name="Shin J.H."/>
        </authorList>
    </citation>
    <scope>NUCLEOTIDE SEQUENCE [LARGE SCALE GENOMIC DNA]</scope>
    <source>
        <strain evidence="3 4">DSM 24997</strain>
    </source>
</reference>
<dbReference type="AlphaFoldDB" id="A0A0D5NR38"/>
<dbReference type="PRINTS" id="PR00081">
    <property type="entry name" value="GDHRDH"/>
</dbReference>
<keyword evidence="2" id="KW-0560">Oxidoreductase</keyword>
<dbReference type="GO" id="GO:0008206">
    <property type="term" value="P:bile acid metabolic process"/>
    <property type="evidence" value="ECO:0007669"/>
    <property type="project" value="UniProtKB-ARBA"/>
</dbReference>
<name>A0A0D5NR38_9BACL</name>
<organism evidence="3 4">
    <name type="scientific">Paenibacillus beijingensis</name>
    <dbReference type="NCBI Taxonomy" id="1126833"/>
    <lineage>
        <taxon>Bacteria</taxon>
        <taxon>Bacillati</taxon>
        <taxon>Bacillota</taxon>
        <taxon>Bacilli</taxon>
        <taxon>Bacillales</taxon>
        <taxon>Paenibacillaceae</taxon>
        <taxon>Paenibacillus</taxon>
    </lineage>
</organism>
<evidence type="ECO:0000313" key="4">
    <source>
        <dbReference type="Proteomes" id="UP000032633"/>
    </source>
</evidence>
<dbReference type="Proteomes" id="UP000032633">
    <property type="component" value="Chromosome"/>
</dbReference>
<dbReference type="EMBL" id="CP011058">
    <property type="protein sequence ID" value="AJY77477.1"/>
    <property type="molecule type" value="Genomic_DNA"/>
</dbReference>
<dbReference type="KEGG" id="pbj:VN24_03720"/>
<dbReference type="FunFam" id="3.40.50.720:FF:000084">
    <property type="entry name" value="Short-chain dehydrogenase reductase"/>
    <property type="match status" value="1"/>
</dbReference>
<dbReference type="InterPro" id="IPR036291">
    <property type="entry name" value="NAD(P)-bd_dom_sf"/>
</dbReference>
<dbReference type="Pfam" id="PF13561">
    <property type="entry name" value="adh_short_C2"/>
    <property type="match status" value="1"/>
</dbReference>
<evidence type="ECO:0000256" key="1">
    <source>
        <dbReference type="ARBA" id="ARBA00006484"/>
    </source>
</evidence>
<reference evidence="4" key="2">
    <citation type="submission" date="2015-03" db="EMBL/GenBank/DDBJ databases">
        <title>Genome sequence of Paenibacillus beijingensis strain DSM 24997T.</title>
        <authorList>
            <person name="Kwak Y."/>
            <person name="Shin J.-H."/>
        </authorList>
    </citation>
    <scope>NUCLEOTIDE SEQUENCE [LARGE SCALE GENOMIC DNA]</scope>
    <source>
        <strain evidence="4">DSM 24997</strain>
    </source>
</reference>
<dbReference type="PRINTS" id="PR00080">
    <property type="entry name" value="SDRFAMILY"/>
</dbReference>
<dbReference type="Gene3D" id="3.40.50.720">
    <property type="entry name" value="NAD(P)-binding Rossmann-like Domain"/>
    <property type="match status" value="1"/>
</dbReference>
<keyword evidence="4" id="KW-1185">Reference proteome</keyword>
<dbReference type="CDD" id="cd05233">
    <property type="entry name" value="SDR_c"/>
    <property type="match status" value="1"/>
</dbReference>
<dbReference type="STRING" id="1126833.VN24_03720"/>
<evidence type="ECO:0000313" key="3">
    <source>
        <dbReference type="EMBL" id="AJY77477.1"/>
    </source>
</evidence>
<evidence type="ECO:0000256" key="2">
    <source>
        <dbReference type="ARBA" id="ARBA00023002"/>
    </source>
</evidence>
<dbReference type="PATRIC" id="fig|1126833.4.peg.805"/>
<comment type="similarity">
    <text evidence="1">Belongs to the short-chain dehydrogenases/reductases (SDR) family.</text>
</comment>
<dbReference type="GO" id="GO:0016491">
    <property type="term" value="F:oxidoreductase activity"/>
    <property type="evidence" value="ECO:0007669"/>
    <property type="project" value="UniProtKB-KW"/>
</dbReference>
<gene>
    <name evidence="3" type="ORF">VN24_03720</name>
</gene>
<sequence length="263" mass="27731">MPRRLAGKAAFVTGAGSGIGRAAALLFAREGAKVALVDINRQRMQEVCSEISTLGAEYAPLPADIANPLEVEAAYRGCLDQFGRLDIVFANAGINGTISPLELLTPEEWKQTIDIDLTGTFYTLKYAIPALKDSGGGSVIITSSINGNRVFTNFGMGAYGTAKAGQVALMKMAALELARYKIRVNAVCPGAISTDIEASSNRKPEVDGITIPIVYPEGGHPLAGESGRPEQVAKLVLFLASDDSDHITGTEIYIDGAESLLRG</sequence>
<proteinExistence type="inferred from homology"/>